<name>A0A0E0KW65_ORYPU</name>
<accession>A0A0E0KW65</accession>
<evidence type="ECO:0000313" key="2">
    <source>
        <dbReference type="Proteomes" id="UP000026962"/>
    </source>
</evidence>
<dbReference type="EnsemblPlants" id="OPUNC04G25520.1">
    <property type="protein sequence ID" value="OPUNC04G25520.1"/>
    <property type="gene ID" value="OPUNC04G25520"/>
</dbReference>
<sequence>MEWEKMESLDGRALFTGTYTTMIRKTKLKSMLYEWPKTIHVDHVIRDGESAFVPKSYSQSSIENMTSNTSIWYYKIGQQEEARRF</sequence>
<protein>
    <submittedName>
        <fullName evidence="1">Uncharacterized protein</fullName>
    </submittedName>
</protein>
<keyword evidence="2" id="KW-1185">Reference proteome</keyword>
<evidence type="ECO:0000313" key="1">
    <source>
        <dbReference type="EnsemblPlants" id="OPUNC04G25520.1"/>
    </source>
</evidence>
<organism evidence="1">
    <name type="scientific">Oryza punctata</name>
    <name type="common">Red rice</name>
    <dbReference type="NCBI Taxonomy" id="4537"/>
    <lineage>
        <taxon>Eukaryota</taxon>
        <taxon>Viridiplantae</taxon>
        <taxon>Streptophyta</taxon>
        <taxon>Embryophyta</taxon>
        <taxon>Tracheophyta</taxon>
        <taxon>Spermatophyta</taxon>
        <taxon>Magnoliopsida</taxon>
        <taxon>Liliopsida</taxon>
        <taxon>Poales</taxon>
        <taxon>Poaceae</taxon>
        <taxon>BOP clade</taxon>
        <taxon>Oryzoideae</taxon>
        <taxon>Oryzeae</taxon>
        <taxon>Oryzinae</taxon>
        <taxon>Oryza</taxon>
    </lineage>
</organism>
<reference evidence="1" key="2">
    <citation type="submission" date="2018-05" db="EMBL/GenBank/DDBJ databases">
        <title>OpunRS2 (Oryza punctata Reference Sequence Version 2).</title>
        <authorList>
            <person name="Zhang J."/>
            <person name="Kudrna D."/>
            <person name="Lee S."/>
            <person name="Talag J."/>
            <person name="Welchert J."/>
            <person name="Wing R.A."/>
        </authorList>
    </citation>
    <scope>NUCLEOTIDE SEQUENCE [LARGE SCALE GENOMIC DNA]</scope>
</reference>
<dbReference type="Proteomes" id="UP000026962">
    <property type="component" value="Chromosome 4"/>
</dbReference>
<proteinExistence type="predicted"/>
<dbReference type="AlphaFoldDB" id="A0A0E0KW65"/>
<reference evidence="1" key="1">
    <citation type="submission" date="2015-04" db="UniProtKB">
        <authorList>
            <consortium name="EnsemblPlants"/>
        </authorList>
    </citation>
    <scope>IDENTIFICATION</scope>
</reference>
<dbReference type="HOGENOM" id="CLU_2516574_0_0_1"/>
<dbReference type="Gramene" id="OPUNC04G25520.1">
    <property type="protein sequence ID" value="OPUNC04G25520.1"/>
    <property type="gene ID" value="OPUNC04G25520"/>
</dbReference>